<dbReference type="GO" id="GO:0019171">
    <property type="term" value="F:(3R)-hydroxyacyl-[acyl-carrier-protein] dehydratase activity"/>
    <property type="evidence" value="ECO:0007669"/>
    <property type="project" value="TreeGrafter"/>
</dbReference>
<name>A0A921IJ06_9FIRM</name>
<dbReference type="Pfam" id="PF01575">
    <property type="entry name" value="MaoC_dehydratas"/>
    <property type="match status" value="1"/>
</dbReference>
<feature type="domain" description="MaoC-like" evidence="1">
    <location>
        <begin position="16"/>
        <end position="111"/>
    </location>
</feature>
<evidence type="ECO:0000259" key="1">
    <source>
        <dbReference type="Pfam" id="PF01575"/>
    </source>
</evidence>
<dbReference type="InterPro" id="IPR050965">
    <property type="entry name" value="UPF0336/Enoyl-CoA_hydratase"/>
</dbReference>
<comment type="caution">
    <text evidence="2">The sequence shown here is derived from an EMBL/GenBank/DDBJ whole genome shotgun (WGS) entry which is preliminary data.</text>
</comment>
<evidence type="ECO:0000313" key="2">
    <source>
        <dbReference type="EMBL" id="HJG27681.1"/>
    </source>
</evidence>
<sequence length="138" mass="14801">MNHYTLAEMTPGLTEEFTVTVTEEMMDAFCAITGDVSPIHMDAEYAKGRGYAGRVAYGMLGASFFSTLAGVYLPGEHCLLHGVECKFAKPIFIGDTLTVRGTVVHVSEIGSEAEIKAVITNQNGQRVTRGIIKAGLAK</sequence>
<accession>A0A921IJ06</accession>
<dbReference type="CDD" id="cd03449">
    <property type="entry name" value="R_hydratase"/>
    <property type="match status" value="1"/>
</dbReference>
<protein>
    <submittedName>
        <fullName evidence="2">MaoC family dehydratase</fullName>
    </submittedName>
</protein>
<dbReference type="PANTHER" id="PTHR43437:SF3">
    <property type="entry name" value="HYDROXYACYL-THIOESTER DEHYDRATASE TYPE 2, MITOCHONDRIAL"/>
    <property type="match status" value="1"/>
</dbReference>
<dbReference type="Gene3D" id="3.10.129.10">
    <property type="entry name" value="Hotdog Thioesterase"/>
    <property type="match status" value="1"/>
</dbReference>
<dbReference type="GO" id="GO:0006633">
    <property type="term" value="P:fatty acid biosynthetic process"/>
    <property type="evidence" value="ECO:0007669"/>
    <property type="project" value="TreeGrafter"/>
</dbReference>
<dbReference type="InterPro" id="IPR002539">
    <property type="entry name" value="MaoC-like_dom"/>
</dbReference>
<dbReference type="PANTHER" id="PTHR43437">
    <property type="entry name" value="HYDROXYACYL-THIOESTER DEHYDRATASE TYPE 2, MITOCHONDRIAL-RELATED"/>
    <property type="match status" value="1"/>
</dbReference>
<dbReference type="AlphaFoldDB" id="A0A921IJ06"/>
<organism evidence="2 3">
    <name type="scientific">Subdoligranulum variabile</name>
    <dbReference type="NCBI Taxonomy" id="214851"/>
    <lineage>
        <taxon>Bacteria</taxon>
        <taxon>Bacillati</taxon>
        <taxon>Bacillota</taxon>
        <taxon>Clostridia</taxon>
        <taxon>Eubacteriales</taxon>
        <taxon>Oscillospiraceae</taxon>
        <taxon>Subdoligranulum</taxon>
    </lineage>
</organism>
<dbReference type="Proteomes" id="UP000782880">
    <property type="component" value="Unassembled WGS sequence"/>
</dbReference>
<reference evidence="2" key="2">
    <citation type="submission" date="2021-09" db="EMBL/GenBank/DDBJ databases">
        <authorList>
            <person name="Gilroy R."/>
        </authorList>
    </citation>
    <scope>NUCLEOTIDE SEQUENCE</scope>
    <source>
        <strain evidence="2">ChiBcec21-2208</strain>
    </source>
</reference>
<dbReference type="InterPro" id="IPR029069">
    <property type="entry name" value="HotDog_dom_sf"/>
</dbReference>
<gene>
    <name evidence="2" type="ORF">K8V20_03425</name>
</gene>
<proteinExistence type="predicted"/>
<dbReference type="EMBL" id="DYVE01000085">
    <property type="protein sequence ID" value="HJG27681.1"/>
    <property type="molecule type" value="Genomic_DNA"/>
</dbReference>
<reference evidence="2" key="1">
    <citation type="journal article" date="2021" name="PeerJ">
        <title>Extensive microbial diversity within the chicken gut microbiome revealed by metagenomics and culture.</title>
        <authorList>
            <person name="Gilroy R."/>
            <person name="Ravi A."/>
            <person name="Getino M."/>
            <person name="Pursley I."/>
            <person name="Horton D.L."/>
            <person name="Alikhan N.F."/>
            <person name="Baker D."/>
            <person name="Gharbi K."/>
            <person name="Hall N."/>
            <person name="Watson M."/>
            <person name="Adriaenssens E.M."/>
            <person name="Foster-Nyarko E."/>
            <person name="Jarju S."/>
            <person name="Secka A."/>
            <person name="Antonio M."/>
            <person name="Oren A."/>
            <person name="Chaudhuri R.R."/>
            <person name="La Ragione R."/>
            <person name="Hildebrand F."/>
            <person name="Pallen M.J."/>
        </authorList>
    </citation>
    <scope>NUCLEOTIDE SEQUENCE</scope>
    <source>
        <strain evidence="2">ChiBcec21-2208</strain>
    </source>
</reference>
<dbReference type="SUPFAM" id="SSF54637">
    <property type="entry name" value="Thioesterase/thiol ester dehydrase-isomerase"/>
    <property type="match status" value="1"/>
</dbReference>
<evidence type="ECO:0000313" key="3">
    <source>
        <dbReference type="Proteomes" id="UP000782880"/>
    </source>
</evidence>